<gene>
    <name evidence="8" type="ORF">HOLleu_22405</name>
</gene>
<dbReference type="FunFam" id="3.60.110.10:FF:000002">
    <property type="entry name" value="Nitrilase family member 2"/>
    <property type="match status" value="1"/>
</dbReference>
<dbReference type="GO" id="GO:0006528">
    <property type="term" value="P:asparagine metabolic process"/>
    <property type="evidence" value="ECO:0007669"/>
    <property type="project" value="TreeGrafter"/>
</dbReference>
<dbReference type="GO" id="GO:0050152">
    <property type="term" value="F:omega-amidase activity"/>
    <property type="evidence" value="ECO:0007669"/>
    <property type="project" value="UniProtKB-EC"/>
</dbReference>
<comment type="catalytic activity">
    <reaction evidence="6">
        <text>2-oxosuccinamate + H2O = oxaloacetate + NH4(+)</text>
        <dbReference type="Rhea" id="RHEA:59412"/>
        <dbReference type="ChEBI" id="CHEBI:15377"/>
        <dbReference type="ChEBI" id="CHEBI:16452"/>
        <dbReference type="ChEBI" id="CHEBI:28938"/>
        <dbReference type="ChEBI" id="CHEBI:57735"/>
        <dbReference type="EC" id="3.5.1.3"/>
    </reaction>
    <physiologicalReaction direction="left-to-right" evidence="6">
        <dbReference type="Rhea" id="RHEA:59413"/>
    </physiologicalReaction>
</comment>
<evidence type="ECO:0000256" key="2">
    <source>
        <dbReference type="ARBA" id="ARBA00022801"/>
    </source>
</evidence>
<dbReference type="AlphaFoldDB" id="A0A9Q1BZ03"/>
<comment type="similarity">
    <text evidence="1">Belongs to the carbon-nitrogen hydrolase superfamily. NIT1/NIT2 family.</text>
</comment>
<evidence type="ECO:0000256" key="4">
    <source>
        <dbReference type="ARBA" id="ARBA00039118"/>
    </source>
</evidence>
<evidence type="ECO:0000256" key="1">
    <source>
        <dbReference type="ARBA" id="ARBA00010613"/>
    </source>
</evidence>
<dbReference type="GO" id="GO:0006541">
    <property type="term" value="P:glutamine metabolic process"/>
    <property type="evidence" value="ECO:0007669"/>
    <property type="project" value="TreeGrafter"/>
</dbReference>
<dbReference type="PANTHER" id="PTHR23088:SF30">
    <property type="entry name" value="OMEGA-AMIDASE NIT2"/>
    <property type="match status" value="1"/>
</dbReference>
<evidence type="ECO:0000313" key="8">
    <source>
        <dbReference type="EMBL" id="KAJ8035243.1"/>
    </source>
</evidence>
<dbReference type="InterPro" id="IPR045254">
    <property type="entry name" value="Nit1/2_C-N_Hydrolase"/>
</dbReference>
<dbReference type="PANTHER" id="PTHR23088">
    <property type="entry name" value="NITRILASE-RELATED"/>
    <property type="match status" value="1"/>
</dbReference>
<organism evidence="8 9">
    <name type="scientific">Holothuria leucospilota</name>
    <name type="common">Black long sea cucumber</name>
    <name type="synonym">Mertensiothuria leucospilota</name>
    <dbReference type="NCBI Taxonomy" id="206669"/>
    <lineage>
        <taxon>Eukaryota</taxon>
        <taxon>Metazoa</taxon>
        <taxon>Echinodermata</taxon>
        <taxon>Eleutherozoa</taxon>
        <taxon>Echinozoa</taxon>
        <taxon>Holothuroidea</taxon>
        <taxon>Aspidochirotacea</taxon>
        <taxon>Aspidochirotida</taxon>
        <taxon>Holothuriidae</taxon>
        <taxon>Holothuria</taxon>
    </lineage>
</organism>
<comment type="caution">
    <text evidence="8">The sequence shown here is derived from an EMBL/GenBank/DDBJ whole genome shotgun (WGS) entry which is preliminary data.</text>
</comment>
<dbReference type="CDD" id="cd07572">
    <property type="entry name" value="nit"/>
    <property type="match status" value="1"/>
</dbReference>
<dbReference type="GO" id="GO:0006107">
    <property type="term" value="P:oxaloacetate metabolic process"/>
    <property type="evidence" value="ECO:0007669"/>
    <property type="project" value="TreeGrafter"/>
</dbReference>
<protein>
    <recommendedName>
        <fullName evidence="4">omega-amidase</fullName>
        <ecNumber evidence="4">3.5.1.3</ecNumber>
    </recommendedName>
    <alternativeName>
        <fullName evidence="5">Nitrilase homolog 2</fullName>
    </alternativeName>
</protein>
<proteinExistence type="inferred from homology"/>
<dbReference type="Gene3D" id="3.60.110.10">
    <property type="entry name" value="Carbon-nitrogen hydrolase"/>
    <property type="match status" value="1"/>
</dbReference>
<evidence type="ECO:0000256" key="5">
    <source>
        <dbReference type="ARBA" id="ARBA00041576"/>
    </source>
</evidence>
<accession>A0A9Q1BZ03</accession>
<comment type="catalytic activity">
    <reaction evidence="3">
        <text>2-oxoglutaramate + H2O = 2-oxoglutarate + NH4(+)</text>
        <dbReference type="Rhea" id="RHEA:32963"/>
        <dbReference type="ChEBI" id="CHEBI:15377"/>
        <dbReference type="ChEBI" id="CHEBI:16769"/>
        <dbReference type="ChEBI" id="CHEBI:16810"/>
        <dbReference type="ChEBI" id="CHEBI:28938"/>
        <dbReference type="EC" id="3.5.1.3"/>
    </reaction>
    <physiologicalReaction direction="left-to-right" evidence="3">
        <dbReference type="Rhea" id="RHEA:32964"/>
    </physiologicalReaction>
</comment>
<reference evidence="8" key="1">
    <citation type="submission" date="2021-10" db="EMBL/GenBank/DDBJ databases">
        <title>Tropical sea cucumber genome reveals ecological adaptation and Cuvierian tubules defense mechanism.</title>
        <authorList>
            <person name="Chen T."/>
        </authorList>
    </citation>
    <scope>NUCLEOTIDE SEQUENCE</scope>
    <source>
        <strain evidence="8">Nanhai2018</strain>
        <tissue evidence="8">Muscle</tissue>
    </source>
</reference>
<dbReference type="InterPro" id="IPR003010">
    <property type="entry name" value="C-N_Hydrolase"/>
</dbReference>
<dbReference type="OrthoDB" id="10250282at2759"/>
<evidence type="ECO:0000259" key="7">
    <source>
        <dbReference type="PROSITE" id="PS50263"/>
    </source>
</evidence>
<dbReference type="PROSITE" id="PS50263">
    <property type="entry name" value="CN_HYDROLASE"/>
    <property type="match status" value="1"/>
</dbReference>
<feature type="domain" description="CN hydrolase" evidence="7">
    <location>
        <begin position="5"/>
        <end position="249"/>
    </location>
</feature>
<dbReference type="EMBL" id="JAIZAY010000010">
    <property type="protein sequence ID" value="KAJ8035243.1"/>
    <property type="molecule type" value="Genomic_DNA"/>
</dbReference>
<dbReference type="SUPFAM" id="SSF56317">
    <property type="entry name" value="Carbon-nitrogen hydrolase"/>
    <property type="match status" value="1"/>
</dbReference>
<dbReference type="InterPro" id="IPR036526">
    <property type="entry name" value="C-N_Hydrolase_sf"/>
</dbReference>
<dbReference type="Proteomes" id="UP001152320">
    <property type="component" value="Chromosome 10"/>
</dbReference>
<name>A0A9Q1BZ03_HOLLE</name>
<evidence type="ECO:0000256" key="6">
    <source>
        <dbReference type="ARBA" id="ARBA00048745"/>
    </source>
</evidence>
<evidence type="ECO:0000313" key="9">
    <source>
        <dbReference type="Proteomes" id="UP001152320"/>
    </source>
</evidence>
<dbReference type="EC" id="3.5.1.3" evidence="4"/>
<evidence type="ECO:0000256" key="3">
    <source>
        <dbReference type="ARBA" id="ARBA00036637"/>
    </source>
</evidence>
<dbReference type="GO" id="GO:0005739">
    <property type="term" value="C:mitochondrion"/>
    <property type="evidence" value="ECO:0007669"/>
    <property type="project" value="TreeGrafter"/>
</dbReference>
<dbReference type="Pfam" id="PF00795">
    <property type="entry name" value="CN_hydrolase"/>
    <property type="match status" value="1"/>
</dbReference>
<sequence length="274" mass="30400">MSSVFRLAAIQLAVSASKSQNLERAAGLIRQAVQDGAKLVALPECFNSPYGTQYFAKYAEKIPGESTDFLSKMAKETKSYIIGGSIPEEEGGKYYNTSTVFDPDGKMIAKHRKIHLFDIDIPGKIRFQESEVLTCGNAFTTFETPFCKVGVGICYDMRFAELAQVYKKLGCKLIVYPGAFNMTTGEAHWEAIQRGRAIDNQLYVATVSPARDVDATYIAWGHSTIVGPWGDILAKADAEEEIVSSDINLARVDEVRQQIPISVQNRQDLYQLKF</sequence>
<keyword evidence="9" id="KW-1185">Reference proteome</keyword>
<keyword evidence="2" id="KW-0378">Hydrolase</keyword>